<name>A0ABD2XBY5_9HYME</name>
<feature type="compositionally biased region" description="Polar residues" evidence="1">
    <location>
        <begin position="204"/>
        <end position="215"/>
    </location>
</feature>
<dbReference type="Proteomes" id="UP001627154">
    <property type="component" value="Unassembled WGS sequence"/>
</dbReference>
<accession>A0ABD2XBY5</accession>
<evidence type="ECO:0000313" key="3">
    <source>
        <dbReference type="Proteomes" id="UP001627154"/>
    </source>
</evidence>
<dbReference type="EMBL" id="JBJJXI010000034">
    <property type="protein sequence ID" value="KAL3402439.1"/>
    <property type="molecule type" value="Genomic_DNA"/>
</dbReference>
<evidence type="ECO:0000313" key="2">
    <source>
        <dbReference type="EMBL" id="KAL3402439.1"/>
    </source>
</evidence>
<feature type="region of interest" description="Disordered" evidence="1">
    <location>
        <begin position="150"/>
        <end position="215"/>
    </location>
</feature>
<evidence type="ECO:0000256" key="1">
    <source>
        <dbReference type="SAM" id="MobiDB-lite"/>
    </source>
</evidence>
<gene>
    <name evidence="2" type="ORF">TKK_004399</name>
</gene>
<reference evidence="2 3" key="1">
    <citation type="journal article" date="2024" name="bioRxiv">
        <title>A reference genome for Trichogramma kaykai: A tiny desert-dwelling parasitoid wasp with competing sex-ratio distorters.</title>
        <authorList>
            <person name="Culotta J."/>
            <person name="Lindsey A.R."/>
        </authorList>
    </citation>
    <scope>NUCLEOTIDE SEQUENCE [LARGE SCALE GENOMIC DNA]</scope>
    <source>
        <strain evidence="2 3">KSX58</strain>
    </source>
</reference>
<protein>
    <submittedName>
        <fullName evidence="2">Uncharacterized protein</fullName>
    </submittedName>
</protein>
<sequence length="215" mass="24386">MRGRQNYVHIRPFLAMCAKSVCAPYALLLLFLVCRATRDPPEEYIYNTICGTRDDKTPALDCLVRYTNERTILAARDDNKKINYSAFIGCMCSSAGRPTCHRAVCCAVCASAAESNRVRSPRASLQFFIAHDRFFSTKCRKIIPARSKPSSRVLVSRERRYRGSQAPTMEPRLAREASKNRVRAEANKESWIPRAPLSSRYGPVQQQQQYRAAAE</sequence>
<comment type="caution">
    <text evidence="2">The sequence shown here is derived from an EMBL/GenBank/DDBJ whole genome shotgun (WGS) entry which is preliminary data.</text>
</comment>
<dbReference type="AlphaFoldDB" id="A0ABD2XBY5"/>
<organism evidence="2 3">
    <name type="scientific">Trichogramma kaykai</name>
    <dbReference type="NCBI Taxonomy" id="54128"/>
    <lineage>
        <taxon>Eukaryota</taxon>
        <taxon>Metazoa</taxon>
        <taxon>Ecdysozoa</taxon>
        <taxon>Arthropoda</taxon>
        <taxon>Hexapoda</taxon>
        <taxon>Insecta</taxon>
        <taxon>Pterygota</taxon>
        <taxon>Neoptera</taxon>
        <taxon>Endopterygota</taxon>
        <taxon>Hymenoptera</taxon>
        <taxon>Apocrita</taxon>
        <taxon>Proctotrupomorpha</taxon>
        <taxon>Chalcidoidea</taxon>
        <taxon>Trichogrammatidae</taxon>
        <taxon>Trichogramma</taxon>
    </lineage>
</organism>
<proteinExistence type="predicted"/>
<keyword evidence="3" id="KW-1185">Reference proteome</keyword>
<feature type="compositionally biased region" description="Basic and acidic residues" evidence="1">
    <location>
        <begin position="172"/>
        <end position="188"/>
    </location>
</feature>